<proteinExistence type="inferred from homology"/>
<gene>
    <name evidence="4" type="ORF">SDC9_137151</name>
</gene>
<keyword evidence="2" id="KW-0378">Hydrolase</keyword>
<accession>A0A645DL82</accession>
<name>A0A645DL82_9ZZZZ</name>
<dbReference type="Gene3D" id="2.160.20.10">
    <property type="entry name" value="Single-stranded right-handed beta-helix, Pectin lyase-like"/>
    <property type="match status" value="1"/>
</dbReference>
<dbReference type="PROSITE" id="PS00502">
    <property type="entry name" value="POLYGALACTURONASE"/>
    <property type="match status" value="1"/>
</dbReference>
<dbReference type="GO" id="GO:0004650">
    <property type="term" value="F:polygalacturonase activity"/>
    <property type="evidence" value="ECO:0007669"/>
    <property type="project" value="InterPro"/>
</dbReference>
<dbReference type="InterPro" id="IPR051801">
    <property type="entry name" value="GH28_Enzymes"/>
</dbReference>
<dbReference type="GO" id="GO:0005975">
    <property type="term" value="P:carbohydrate metabolic process"/>
    <property type="evidence" value="ECO:0007669"/>
    <property type="project" value="InterPro"/>
</dbReference>
<dbReference type="Pfam" id="PF00295">
    <property type="entry name" value="Glyco_hydro_28"/>
    <property type="match status" value="1"/>
</dbReference>
<sequence length="216" mass="23934">MNIFNRGPNGDGCDPESCKNVLIENCVFDTGDDCIAIKSGRNNDGRKWNIPSENIIVRGCKMKNGHGGVVIGSEISGGYRNLFVENCEMDSPELDRVIRIKTSTCRGGVIENVFVRNVTVGQCREAVLRINLQYENRENCQRGFTPTVRNVHLKNVTCQKSQLGVLIIGLEDPSLVNNISVEDSHFNNVAKDGNDIKSAKDVTFKNLYINGRLVSE</sequence>
<dbReference type="InterPro" id="IPR012334">
    <property type="entry name" value="Pectin_lyas_fold"/>
</dbReference>
<evidence type="ECO:0000256" key="3">
    <source>
        <dbReference type="ARBA" id="ARBA00023295"/>
    </source>
</evidence>
<dbReference type="EMBL" id="VSSQ01037366">
    <property type="protein sequence ID" value="MPM90035.1"/>
    <property type="molecule type" value="Genomic_DNA"/>
</dbReference>
<protein>
    <recommendedName>
        <fullName evidence="5">Endo-polygalacturonase</fullName>
    </recommendedName>
</protein>
<comment type="similarity">
    <text evidence="1">Belongs to the glycosyl hydrolase 28 family.</text>
</comment>
<dbReference type="InterPro" id="IPR006626">
    <property type="entry name" value="PbH1"/>
</dbReference>
<dbReference type="SMART" id="SM00710">
    <property type="entry name" value="PbH1"/>
    <property type="match status" value="4"/>
</dbReference>
<evidence type="ECO:0000313" key="4">
    <source>
        <dbReference type="EMBL" id="MPM90035.1"/>
    </source>
</evidence>
<dbReference type="InterPro" id="IPR011050">
    <property type="entry name" value="Pectin_lyase_fold/virulence"/>
</dbReference>
<dbReference type="PANTHER" id="PTHR31339">
    <property type="entry name" value="PECTIN LYASE-RELATED"/>
    <property type="match status" value="1"/>
</dbReference>
<comment type="caution">
    <text evidence="4">The sequence shown here is derived from an EMBL/GenBank/DDBJ whole genome shotgun (WGS) entry which is preliminary data.</text>
</comment>
<dbReference type="InterPro" id="IPR000743">
    <property type="entry name" value="Glyco_hydro_28"/>
</dbReference>
<reference evidence="4" key="1">
    <citation type="submission" date="2019-08" db="EMBL/GenBank/DDBJ databases">
        <authorList>
            <person name="Kucharzyk K."/>
            <person name="Murdoch R.W."/>
            <person name="Higgins S."/>
            <person name="Loffler F."/>
        </authorList>
    </citation>
    <scope>NUCLEOTIDE SEQUENCE</scope>
</reference>
<organism evidence="4">
    <name type="scientific">bioreactor metagenome</name>
    <dbReference type="NCBI Taxonomy" id="1076179"/>
    <lineage>
        <taxon>unclassified sequences</taxon>
        <taxon>metagenomes</taxon>
        <taxon>ecological metagenomes</taxon>
    </lineage>
</organism>
<dbReference type="SUPFAM" id="SSF51126">
    <property type="entry name" value="Pectin lyase-like"/>
    <property type="match status" value="1"/>
</dbReference>
<evidence type="ECO:0000256" key="2">
    <source>
        <dbReference type="ARBA" id="ARBA00022801"/>
    </source>
</evidence>
<dbReference type="PANTHER" id="PTHR31339:SF9">
    <property type="entry name" value="PLASMIN AND FIBRONECTIN-BINDING PROTEIN A"/>
    <property type="match status" value="1"/>
</dbReference>
<evidence type="ECO:0008006" key="5">
    <source>
        <dbReference type="Google" id="ProtNLM"/>
    </source>
</evidence>
<dbReference type="AlphaFoldDB" id="A0A645DL82"/>
<evidence type="ECO:0000256" key="1">
    <source>
        <dbReference type="ARBA" id="ARBA00008834"/>
    </source>
</evidence>
<keyword evidence="3" id="KW-0326">Glycosidase</keyword>